<organism evidence="1">
    <name type="scientific">viral metagenome</name>
    <dbReference type="NCBI Taxonomy" id="1070528"/>
    <lineage>
        <taxon>unclassified sequences</taxon>
        <taxon>metagenomes</taxon>
        <taxon>organismal metagenomes</taxon>
    </lineage>
</organism>
<protein>
    <submittedName>
        <fullName evidence="1">Uncharacterized protein</fullName>
    </submittedName>
</protein>
<reference evidence="1" key="1">
    <citation type="journal article" date="2020" name="Nature">
        <title>Giant virus diversity and host interactions through global metagenomics.</title>
        <authorList>
            <person name="Schulz F."/>
            <person name="Roux S."/>
            <person name="Paez-Espino D."/>
            <person name="Jungbluth S."/>
            <person name="Walsh D.A."/>
            <person name="Denef V.J."/>
            <person name="McMahon K.D."/>
            <person name="Konstantinidis K.T."/>
            <person name="Eloe-Fadrosh E.A."/>
            <person name="Kyrpides N.C."/>
            <person name="Woyke T."/>
        </authorList>
    </citation>
    <scope>NUCLEOTIDE SEQUENCE</scope>
    <source>
        <strain evidence="1">GVMAG-M-3300020169-51</strain>
    </source>
</reference>
<sequence>MSFTRFNYDEARTNKNLQQATGPGRYILNVPGWGSAPSTFDDPQIRMQKWGGNLRKVYNSTAIDINSDLIGITRSINSKDCKDKAFPFKGVIPSQNVSYPRVKNVITNESRVTHPAWMYRDLEQNRKYPLFLNPLENCMIPFSSNLNTRLLERDNFKPDIPNPHN</sequence>
<proteinExistence type="predicted"/>
<name>A0A6C0BZD0_9ZZZZ</name>
<accession>A0A6C0BZD0</accession>
<dbReference type="EMBL" id="MN739291">
    <property type="protein sequence ID" value="QHS97181.1"/>
    <property type="molecule type" value="Genomic_DNA"/>
</dbReference>
<dbReference type="AlphaFoldDB" id="A0A6C0BZD0"/>
<evidence type="ECO:0000313" key="1">
    <source>
        <dbReference type="EMBL" id="QHS97181.1"/>
    </source>
</evidence>